<organism evidence="11 12">
    <name type="scientific">Thanatephorus cucumeris (strain AG1-IB / isolate 7/3/14)</name>
    <name type="common">Lettuce bottom rot fungus</name>
    <name type="synonym">Rhizoctonia solani</name>
    <dbReference type="NCBI Taxonomy" id="1108050"/>
    <lineage>
        <taxon>Eukaryota</taxon>
        <taxon>Fungi</taxon>
        <taxon>Dikarya</taxon>
        <taxon>Basidiomycota</taxon>
        <taxon>Agaricomycotina</taxon>
        <taxon>Agaricomycetes</taxon>
        <taxon>Cantharellales</taxon>
        <taxon>Ceratobasidiaceae</taxon>
        <taxon>Rhizoctonia</taxon>
        <taxon>Rhizoctonia solani AG-1</taxon>
    </lineage>
</organism>
<sequence length="557" mass="61417">MSNNPYLACLSLSIKYPTGPTSDRTSRSYSLSPIIMAGGAPQFTTWRNNAHSNWWQDPGLRRLHFWIGVIYLSITTFGYDGSLLNGLQTLPQWNTYFNTPSGNRLGLISASQSLPGIVVPFLAAWTNDKFGRKFILWFGGSLLIAGAIVQATAKGDGQFIASRVLVGSGSALQASAAPILVTELAHPRTRGRTTSLYMTTYYVGSILAAWICFGMLGHSAPWIWRVPCALQGAFALMQLSVLAWMPESPRWLVSKGRDDEALQILARYHANGDVNDELVRNELLEIQNALASENRLRTKSSWLDMVRTPGNRHRTTIVVISALGAQLNGVGILSYYLAPVLALVGVTDPRQQGALNGGLAIWNWLLSILGSLAVDRIGRRPIWLFATSGMLLSYVIVTALSATFDRTSDRATGLAVIPMIFVTFGFYDICWTPLPTAYSAEILSYSIRSMGMSLLQVVQALALAFNQWVNPVALEAIAWRYYIVYIGTLSTLLVLIWFLYPETKGYTIEELAEVFDGDKSLHDSGVVGTPRSSDIEVGNIEKKNDHDIEYHENFGDK</sequence>
<keyword evidence="3 8" id="KW-0813">Transport</keyword>
<feature type="transmembrane region" description="Helical" evidence="9">
    <location>
        <begin position="63"/>
        <end position="84"/>
    </location>
</feature>
<evidence type="ECO:0000256" key="1">
    <source>
        <dbReference type="ARBA" id="ARBA00004141"/>
    </source>
</evidence>
<dbReference type="Proteomes" id="UP000059188">
    <property type="component" value="Unassembled WGS sequence"/>
</dbReference>
<comment type="subcellular location">
    <subcellularLocation>
        <location evidence="1">Membrane</location>
        <topology evidence="1">Multi-pass membrane protein</topology>
    </subcellularLocation>
</comment>
<evidence type="ECO:0000256" key="7">
    <source>
        <dbReference type="ARBA" id="ARBA00049119"/>
    </source>
</evidence>
<evidence type="ECO:0000313" key="11">
    <source>
        <dbReference type="EMBL" id="CEL63359.1"/>
    </source>
</evidence>
<evidence type="ECO:0000256" key="2">
    <source>
        <dbReference type="ARBA" id="ARBA00010992"/>
    </source>
</evidence>
<dbReference type="SUPFAM" id="SSF103473">
    <property type="entry name" value="MFS general substrate transporter"/>
    <property type="match status" value="1"/>
</dbReference>
<comment type="catalytic activity">
    <reaction evidence="7">
        <text>myo-inositol(out) + H(+)(out) = myo-inositol(in) + H(+)(in)</text>
        <dbReference type="Rhea" id="RHEA:60364"/>
        <dbReference type="ChEBI" id="CHEBI:15378"/>
        <dbReference type="ChEBI" id="CHEBI:17268"/>
    </reaction>
</comment>
<dbReference type="Gene3D" id="1.20.1250.20">
    <property type="entry name" value="MFS general substrate transporter like domains"/>
    <property type="match status" value="1"/>
</dbReference>
<dbReference type="PANTHER" id="PTHR48022">
    <property type="entry name" value="PLASTIDIC GLUCOSE TRANSPORTER 4"/>
    <property type="match status" value="1"/>
</dbReference>
<dbReference type="AlphaFoldDB" id="A0A0B7G2L8"/>
<feature type="transmembrane region" description="Helical" evidence="9">
    <location>
        <begin position="194"/>
        <end position="216"/>
    </location>
</feature>
<reference evidence="11 12" key="1">
    <citation type="submission" date="2014-11" db="EMBL/GenBank/DDBJ databases">
        <authorList>
            <person name="Wibberg Daniel"/>
        </authorList>
    </citation>
    <scope>NUCLEOTIDE SEQUENCE [LARGE SCALE GENOMIC DNA]</scope>
    <source>
        <strain evidence="11">Rhizoctonia solani AG1-IB 7/3/14</strain>
    </source>
</reference>
<feature type="transmembrane region" description="Helical" evidence="9">
    <location>
        <begin position="134"/>
        <end position="153"/>
    </location>
</feature>
<dbReference type="PROSITE" id="PS50850">
    <property type="entry name" value="MFS"/>
    <property type="match status" value="1"/>
</dbReference>
<dbReference type="OrthoDB" id="6133115at2759"/>
<dbReference type="InterPro" id="IPR005828">
    <property type="entry name" value="MFS_sugar_transport-like"/>
</dbReference>
<feature type="transmembrane region" description="Helical" evidence="9">
    <location>
        <begin position="382"/>
        <end position="404"/>
    </location>
</feature>
<dbReference type="InterPro" id="IPR020846">
    <property type="entry name" value="MFS_dom"/>
</dbReference>
<evidence type="ECO:0000259" key="10">
    <source>
        <dbReference type="PROSITE" id="PS50850"/>
    </source>
</evidence>
<gene>
    <name evidence="11" type="ORF">RSOLAG1IB_05403</name>
</gene>
<keyword evidence="4 9" id="KW-0812">Transmembrane</keyword>
<dbReference type="PANTHER" id="PTHR48022:SF52">
    <property type="entry name" value="SUGAR TRANSPORTER, PUTATIVE-RELATED"/>
    <property type="match status" value="1"/>
</dbReference>
<feature type="transmembrane region" description="Helical" evidence="9">
    <location>
        <begin position="481"/>
        <end position="500"/>
    </location>
</feature>
<feature type="transmembrane region" description="Helical" evidence="9">
    <location>
        <begin position="159"/>
        <end position="182"/>
    </location>
</feature>
<keyword evidence="12" id="KW-1185">Reference proteome</keyword>
<evidence type="ECO:0000256" key="5">
    <source>
        <dbReference type="ARBA" id="ARBA00022989"/>
    </source>
</evidence>
<protein>
    <submittedName>
        <fullName evidence="11">Lactose permease</fullName>
    </submittedName>
</protein>
<keyword evidence="6 9" id="KW-0472">Membrane</keyword>
<feature type="transmembrane region" description="Helical" evidence="9">
    <location>
        <begin position="104"/>
        <end position="125"/>
    </location>
</feature>
<keyword evidence="5 9" id="KW-1133">Transmembrane helix</keyword>
<proteinExistence type="inferred from homology"/>
<feature type="transmembrane region" description="Helical" evidence="9">
    <location>
        <begin position="357"/>
        <end position="375"/>
    </location>
</feature>
<evidence type="ECO:0000256" key="6">
    <source>
        <dbReference type="ARBA" id="ARBA00023136"/>
    </source>
</evidence>
<accession>A0A0B7G2L8</accession>
<evidence type="ECO:0000256" key="9">
    <source>
        <dbReference type="SAM" id="Phobius"/>
    </source>
</evidence>
<dbReference type="FunFam" id="1.20.1250.20:FF:000117">
    <property type="entry name" value="MFS hexose transporter"/>
    <property type="match status" value="1"/>
</dbReference>
<dbReference type="PROSITE" id="PS00216">
    <property type="entry name" value="SUGAR_TRANSPORT_1"/>
    <property type="match status" value="1"/>
</dbReference>
<dbReference type="GO" id="GO:0005351">
    <property type="term" value="F:carbohydrate:proton symporter activity"/>
    <property type="evidence" value="ECO:0007669"/>
    <property type="project" value="TreeGrafter"/>
</dbReference>
<dbReference type="STRING" id="1108050.A0A0B7G2L8"/>
<dbReference type="NCBIfam" id="TIGR00879">
    <property type="entry name" value="SP"/>
    <property type="match status" value="1"/>
</dbReference>
<dbReference type="InterPro" id="IPR036259">
    <property type="entry name" value="MFS_trans_sf"/>
</dbReference>
<evidence type="ECO:0000313" key="12">
    <source>
        <dbReference type="Proteomes" id="UP000059188"/>
    </source>
</evidence>
<feature type="transmembrane region" description="Helical" evidence="9">
    <location>
        <begin position="317"/>
        <end position="337"/>
    </location>
</feature>
<evidence type="ECO:0000256" key="3">
    <source>
        <dbReference type="ARBA" id="ARBA00022448"/>
    </source>
</evidence>
<evidence type="ECO:0000256" key="4">
    <source>
        <dbReference type="ARBA" id="ARBA00022692"/>
    </source>
</evidence>
<dbReference type="InterPro" id="IPR005829">
    <property type="entry name" value="Sugar_transporter_CS"/>
</dbReference>
<feature type="domain" description="Major facilitator superfamily (MFS) profile" evidence="10">
    <location>
        <begin position="66"/>
        <end position="504"/>
    </location>
</feature>
<feature type="transmembrane region" description="Helical" evidence="9">
    <location>
        <begin position="451"/>
        <end position="469"/>
    </location>
</feature>
<feature type="transmembrane region" description="Helical" evidence="9">
    <location>
        <begin position="222"/>
        <end position="245"/>
    </location>
</feature>
<feature type="transmembrane region" description="Helical" evidence="9">
    <location>
        <begin position="410"/>
        <end position="430"/>
    </location>
</feature>
<name>A0A0B7G2L8_THACB</name>
<dbReference type="EMBL" id="LN679107">
    <property type="protein sequence ID" value="CEL63359.1"/>
    <property type="molecule type" value="Genomic_DNA"/>
</dbReference>
<dbReference type="Pfam" id="PF00083">
    <property type="entry name" value="Sugar_tr"/>
    <property type="match status" value="1"/>
</dbReference>
<dbReference type="InterPro" id="IPR050360">
    <property type="entry name" value="MFS_Sugar_Transporters"/>
</dbReference>
<dbReference type="GO" id="GO:0016020">
    <property type="term" value="C:membrane"/>
    <property type="evidence" value="ECO:0007669"/>
    <property type="project" value="UniProtKB-SubCell"/>
</dbReference>
<dbReference type="InterPro" id="IPR003663">
    <property type="entry name" value="Sugar/inositol_transpt"/>
</dbReference>
<evidence type="ECO:0000256" key="8">
    <source>
        <dbReference type="RuleBase" id="RU003346"/>
    </source>
</evidence>
<comment type="similarity">
    <text evidence="2 8">Belongs to the major facilitator superfamily. Sugar transporter (TC 2.A.1.1) family.</text>
</comment>